<keyword evidence="3" id="KW-1185">Reference proteome</keyword>
<dbReference type="Gene3D" id="3.30.70.100">
    <property type="match status" value="1"/>
</dbReference>
<dbReference type="RefSeq" id="WP_285765014.1">
    <property type="nucleotide sequence ID" value="NZ_BSYJ01000006.1"/>
</dbReference>
<organism evidence="2 3">
    <name type="scientific">Biformimicrobium ophioploci</name>
    <dbReference type="NCBI Taxonomy" id="3036711"/>
    <lineage>
        <taxon>Bacteria</taxon>
        <taxon>Pseudomonadati</taxon>
        <taxon>Pseudomonadota</taxon>
        <taxon>Gammaproteobacteria</taxon>
        <taxon>Cellvibrionales</taxon>
        <taxon>Microbulbiferaceae</taxon>
        <taxon>Biformimicrobium</taxon>
    </lineage>
</organism>
<evidence type="ECO:0000313" key="3">
    <source>
        <dbReference type="Proteomes" id="UP001224392"/>
    </source>
</evidence>
<sequence length="116" mass="12645">MTVLINGTVDIKAEDRANALAAATALIAETRSQKGCNHYVWSADPTSDTRIYVYENWESSEDLSAHLAGPFYAQMLGILGSFGILDTAVSKFKIAIEEPVYDPEGNPRGDFFTEPA</sequence>
<comment type="caution">
    <text evidence="2">The sequence shown here is derived from an EMBL/GenBank/DDBJ whole genome shotgun (WGS) entry which is preliminary data.</text>
</comment>
<dbReference type="PROSITE" id="PS51725">
    <property type="entry name" value="ABM"/>
    <property type="match status" value="1"/>
</dbReference>
<dbReference type="Pfam" id="PF03992">
    <property type="entry name" value="ABM"/>
    <property type="match status" value="1"/>
</dbReference>
<dbReference type="EMBL" id="BSYJ01000006">
    <property type="protein sequence ID" value="GMG88401.1"/>
    <property type="molecule type" value="Genomic_DNA"/>
</dbReference>
<name>A0ABQ6M219_9GAMM</name>
<protein>
    <recommendedName>
        <fullName evidence="1">ABM domain-containing protein</fullName>
    </recommendedName>
</protein>
<evidence type="ECO:0000259" key="1">
    <source>
        <dbReference type="PROSITE" id="PS51725"/>
    </source>
</evidence>
<dbReference type="Proteomes" id="UP001224392">
    <property type="component" value="Unassembled WGS sequence"/>
</dbReference>
<evidence type="ECO:0000313" key="2">
    <source>
        <dbReference type="EMBL" id="GMG88401.1"/>
    </source>
</evidence>
<proteinExistence type="predicted"/>
<dbReference type="SUPFAM" id="SSF54909">
    <property type="entry name" value="Dimeric alpha+beta barrel"/>
    <property type="match status" value="1"/>
</dbReference>
<gene>
    <name evidence="2" type="ORF">MNKW57_27220</name>
</gene>
<feature type="domain" description="ABM" evidence="1">
    <location>
        <begin position="3"/>
        <end position="92"/>
    </location>
</feature>
<accession>A0ABQ6M219</accession>
<reference evidence="2 3" key="1">
    <citation type="submission" date="2023-04" db="EMBL/GenBank/DDBJ databases">
        <title>Marinobulbifer ophiurae gen. nov., sp. Nov., isolate from tissue of brittle star Ophioplocus japonicus.</title>
        <authorList>
            <person name="Kawano K."/>
            <person name="Sawayama S."/>
            <person name="Nakagawa S."/>
        </authorList>
    </citation>
    <scope>NUCLEOTIDE SEQUENCE [LARGE SCALE GENOMIC DNA]</scope>
    <source>
        <strain evidence="2 3">NKW57</strain>
    </source>
</reference>
<dbReference type="InterPro" id="IPR011008">
    <property type="entry name" value="Dimeric_a/b-barrel"/>
</dbReference>
<dbReference type="InterPro" id="IPR007138">
    <property type="entry name" value="ABM_dom"/>
</dbReference>